<dbReference type="GO" id="GO:0005524">
    <property type="term" value="F:ATP binding"/>
    <property type="evidence" value="ECO:0007669"/>
    <property type="project" value="InterPro"/>
</dbReference>
<dbReference type="InterPro" id="IPR020568">
    <property type="entry name" value="Ribosomal_Su5_D2-typ_SF"/>
</dbReference>
<reference evidence="3 4" key="1">
    <citation type="journal article" date="2017" name="Genome Biol.">
        <title>New reference genome sequences of hot pepper reveal the massive evolution of plant disease-resistance genes by retroduplication.</title>
        <authorList>
            <person name="Kim S."/>
            <person name="Park J."/>
            <person name="Yeom S.I."/>
            <person name="Kim Y.M."/>
            <person name="Seo E."/>
            <person name="Kim K.T."/>
            <person name="Kim M.S."/>
            <person name="Lee J.M."/>
            <person name="Cheong K."/>
            <person name="Shin H.S."/>
            <person name="Kim S.B."/>
            <person name="Han K."/>
            <person name="Lee J."/>
            <person name="Park M."/>
            <person name="Lee H.A."/>
            <person name="Lee H.Y."/>
            <person name="Lee Y."/>
            <person name="Oh S."/>
            <person name="Lee J.H."/>
            <person name="Choi E."/>
            <person name="Choi E."/>
            <person name="Lee S.E."/>
            <person name="Jeon J."/>
            <person name="Kim H."/>
            <person name="Choi G."/>
            <person name="Song H."/>
            <person name="Lee J."/>
            <person name="Lee S.C."/>
            <person name="Kwon J.K."/>
            <person name="Lee H.Y."/>
            <person name="Koo N."/>
            <person name="Hong Y."/>
            <person name="Kim R.W."/>
            <person name="Kang W.H."/>
            <person name="Huh J.H."/>
            <person name="Kang B.C."/>
            <person name="Yang T.J."/>
            <person name="Lee Y.H."/>
            <person name="Bennetzen J.L."/>
            <person name="Choi D."/>
        </authorList>
    </citation>
    <scope>NUCLEOTIDE SEQUENCE [LARGE SCALE GENOMIC DNA]</scope>
    <source>
        <strain evidence="4">cv. PBC81</strain>
    </source>
</reference>
<keyword evidence="4" id="KW-1185">Reference proteome</keyword>
<comment type="similarity">
    <text evidence="1">Belongs to the heat shock protein 90 family.</text>
</comment>
<accession>A0A2G2W2K2</accession>
<comment type="caution">
    <text evidence="3">The sequence shown here is derived from an EMBL/GenBank/DDBJ whole genome shotgun (WGS) entry which is preliminary data.</text>
</comment>
<protein>
    <submittedName>
        <fullName evidence="3">Heat shock protein 82</fullName>
    </submittedName>
</protein>
<dbReference type="GO" id="GO:0016887">
    <property type="term" value="F:ATP hydrolysis activity"/>
    <property type="evidence" value="ECO:0007669"/>
    <property type="project" value="InterPro"/>
</dbReference>
<sequence length="177" mass="20894">MGLNAFQRLFIRFLLGNHLSANFVPGKMSGKEFWTKYSRAEYLHNTKKFVATFAKASEDEELVVFLKQDAMLAPEARKKMNNIKLYVWRVFIMDNCEELMLEYLGFVKGVVDSDDLPLYISREMLQQNKILKLIRKNLVKKCIDMFNEISETKEDQFADIFTKVLSKFRFETLHEQL</sequence>
<dbReference type="OrthoDB" id="1714277at2759"/>
<name>A0A2G2W2K2_CAPBA</name>
<dbReference type="SUPFAM" id="SSF54211">
    <property type="entry name" value="Ribosomal protein S5 domain 2-like"/>
    <property type="match status" value="1"/>
</dbReference>
<keyword evidence="2" id="KW-0143">Chaperone</keyword>
<evidence type="ECO:0000313" key="3">
    <source>
        <dbReference type="EMBL" id="PHT39460.1"/>
    </source>
</evidence>
<dbReference type="STRING" id="33114.A0A2G2W2K2"/>
<evidence type="ECO:0000313" key="4">
    <source>
        <dbReference type="Proteomes" id="UP000224567"/>
    </source>
</evidence>
<proteinExistence type="inferred from homology"/>
<evidence type="ECO:0000256" key="1">
    <source>
        <dbReference type="ARBA" id="ARBA00008239"/>
    </source>
</evidence>
<keyword evidence="3" id="KW-0346">Stress response</keyword>
<dbReference type="GO" id="GO:0051082">
    <property type="term" value="F:unfolded protein binding"/>
    <property type="evidence" value="ECO:0007669"/>
    <property type="project" value="InterPro"/>
</dbReference>
<dbReference type="Gene3D" id="3.30.230.80">
    <property type="match status" value="1"/>
</dbReference>
<dbReference type="Pfam" id="PF00183">
    <property type="entry name" value="HSP90"/>
    <property type="match status" value="1"/>
</dbReference>
<organism evidence="3 4">
    <name type="scientific">Capsicum baccatum</name>
    <name type="common">Peruvian pepper</name>
    <dbReference type="NCBI Taxonomy" id="33114"/>
    <lineage>
        <taxon>Eukaryota</taxon>
        <taxon>Viridiplantae</taxon>
        <taxon>Streptophyta</taxon>
        <taxon>Embryophyta</taxon>
        <taxon>Tracheophyta</taxon>
        <taxon>Spermatophyta</taxon>
        <taxon>Magnoliopsida</taxon>
        <taxon>eudicotyledons</taxon>
        <taxon>Gunneridae</taxon>
        <taxon>Pentapetalae</taxon>
        <taxon>asterids</taxon>
        <taxon>lamiids</taxon>
        <taxon>Solanales</taxon>
        <taxon>Solanaceae</taxon>
        <taxon>Solanoideae</taxon>
        <taxon>Capsiceae</taxon>
        <taxon>Capsicum</taxon>
    </lineage>
</organism>
<evidence type="ECO:0000256" key="2">
    <source>
        <dbReference type="ARBA" id="ARBA00023186"/>
    </source>
</evidence>
<dbReference type="InterPro" id="IPR001404">
    <property type="entry name" value="Hsp90_fam"/>
</dbReference>
<dbReference type="EMBL" id="MLFT02000009">
    <property type="protein sequence ID" value="PHT39460.1"/>
    <property type="molecule type" value="Genomic_DNA"/>
</dbReference>
<reference evidence="4" key="2">
    <citation type="journal article" date="2017" name="J. Anim. Genet.">
        <title>Multiple reference genome sequences of hot pepper reveal the massive evolution of plant disease resistance genes by retroduplication.</title>
        <authorList>
            <person name="Kim S."/>
            <person name="Park J."/>
            <person name="Yeom S.-I."/>
            <person name="Kim Y.-M."/>
            <person name="Seo E."/>
            <person name="Kim K.-T."/>
            <person name="Kim M.-S."/>
            <person name="Lee J.M."/>
            <person name="Cheong K."/>
            <person name="Shin H.-S."/>
            <person name="Kim S.-B."/>
            <person name="Han K."/>
            <person name="Lee J."/>
            <person name="Park M."/>
            <person name="Lee H.-A."/>
            <person name="Lee H.-Y."/>
            <person name="Lee Y."/>
            <person name="Oh S."/>
            <person name="Lee J.H."/>
            <person name="Choi E."/>
            <person name="Choi E."/>
            <person name="Lee S.E."/>
            <person name="Jeon J."/>
            <person name="Kim H."/>
            <person name="Choi G."/>
            <person name="Song H."/>
            <person name="Lee J."/>
            <person name="Lee S.-C."/>
            <person name="Kwon J.-K."/>
            <person name="Lee H.-Y."/>
            <person name="Koo N."/>
            <person name="Hong Y."/>
            <person name="Kim R.W."/>
            <person name="Kang W.-H."/>
            <person name="Huh J.H."/>
            <person name="Kang B.-C."/>
            <person name="Yang T.-J."/>
            <person name="Lee Y.-H."/>
            <person name="Bennetzen J.L."/>
            <person name="Choi D."/>
        </authorList>
    </citation>
    <scope>NUCLEOTIDE SEQUENCE [LARGE SCALE GENOMIC DNA]</scope>
    <source>
        <strain evidence="4">cv. PBC81</strain>
    </source>
</reference>
<gene>
    <name evidence="3" type="ORF">CQW23_23033</name>
</gene>
<dbReference type="PANTHER" id="PTHR11528">
    <property type="entry name" value="HEAT SHOCK PROTEIN 90 FAMILY MEMBER"/>
    <property type="match status" value="1"/>
</dbReference>
<dbReference type="AlphaFoldDB" id="A0A2G2W2K2"/>
<dbReference type="Proteomes" id="UP000224567">
    <property type="component" value="Unassembled WGS sequence"/>
</dbReference>
<dbReference type="GO" id="GO:0140662">
    <property type="term" value="F:ATP-dependent protein folding chaperone"/>
    <property type="evidence" value="ECO:0007669"/>
    <property type="project" value="InterPro"/>
</dbReference>